<gene>
    <name evidence="2" type="ORF">MST27_01610</name>
</gene>
<keyword evidence="1" id="KW-0472">Membrane</keyword>
<evidence type="ECO:0000256" key="1">
    <source>
        <dbReference type="SAM" id="Phobius"/>
    </source>
</evidence>
<evidence type="ECO:0000313" key="2">
    <source>
        <dbReference type="EMBL" id="MCJ0972067.1"/>
    </source>
</evidence>
<feature type="transmembrane region" description="Helical" evidence="1">
    <location>
        <begin position="179"/>
        <end position="200"/>
    </location>
</feature>
<keyword evidence="3" id="KW-1185">Reference proteome</keyword>
<feature type="transmembrane region" description="Helical" evidence="1">
    <location>
        <begin position="352"/>
        <end position="370"/>
    </location>
</feature>
<feature type="transmembrane region" description="Helical" evidence="1">
    <location>
        <begin position="221"/>
        <end position="239"/>
    </location>
</feature>
<feature type="transmembrane region" description="Helical" evidence="1">
    <location>
        <begin position="37"/>
        <end position="59"/>
    </location>
</feature>
<proteinExistence type="predicted"/>
<feature type="transmembrane region" description="Helical" evidence="1">
    <location>
        <begin position="71"/>
        <end position="89"/>
    </location>
</feature>
<protein>
    <submittedName>
        <fullName evidence="2">DUF4153 domain-containing protein</fullName>
    </submittedName>
</protein>
<sequence>MQASTENRPLGIYLLIGLVQGLALWIASEGWPQGVAWRALCSALLVFTVIGGWQLQLMWGALREAGRGPRILLAALLPALLAAALAVQFDQPRWYYLDETSGTLLLWSNLLLAFLLTPFIQALEPERRGRAEYATLYRHAVNNGLLLFIAQLLLLVFWLLILLWAGLFKLVGIEAFETFFESAGFVWIASATVFALGLWIGLERGQMVDALRNGVQAMCRFLLPLTTLILLLFLLFLPFTGVGPLWATRHATPILLTLAFAHLVLLNGVVQDGRQPSPYPRPLRLLIEASAHGLPILTGLAAYALWLRIDQYGLTPERVFAAVATLMAVLHALALATAVWRRGGGWLCGLRTSNPALALFAALLLVGLHVPPLSPLQLSAASQYGRLLDAGVPLERTDLGALRFQLGEPGRTQLARLRQRLAGPDLEPARVEALQIELQRLDEADSYWGWRREQTVALAPPVSWIGEALADEGGSLARAVAPQDCADDCRLFAIDLDGDGQSEALLLRGERLRIVPVLQRNAAGDWRWIGQLRVAGGQALDGDTLAEQLRAGEVERVVPRYQALRIGDLRLEPSISE</sequence>
<accession>A0A9X2ASQ3</accession>
<feature type="transmembrane region" description="Helical" evidence="1">
    <location>
        <begin position="282"/>
        <end position="307"/>
    </location>
</feature>
<dbReference type="Pfam" id="PF13687">
    <property type="entry name" value="DUF4153"/>
    <property type="match status" value="1"/>
</dbReference>
<feature type="transmembrane region" description="Helical" evidence="1">
    <location>
        <begin position="104"/>
        <end position="123"/>
    </location>
</feature>
<feature type="transmembrane region" description="Helical" evidence="1">
    <location>
        <begin position="319"/>
        <end position="340"/>
    </location>
</feature>
<feature type="transmembrane region" description="Helical" evidence="1">
    <location>
        <begin position="12"/>
        <end position="31"/>
    </location>
</feature>
<dbReference type="AlphaFoldDB" id="A0A9X2ASQ3"/>
<dbReference type="RefSeq" id="WP_243604257.1">
    <property type="nucleotide sequence ID" value="NZ_JALGRD010000001.1"/>
</dbReference>
<feature type="transmembrane region" description="Helical" evidence="1">
    <location>
        <begin position="251"/>
        <end position="270"/>
    </location>
</feature>
<name>A0A9X2ASQ3_9GAMM</name>
<feature type="transmembrane region" description="Helical" evidence="1">
    <location>
        <begin position="144"/>
        <end position="167"/>
    </location>
</feature>
<dbReference type="Proteomes" id="UP001139682">
    <property type="component" value="Unassembled WGS sequence"/>
</dbReference>
<comment type="caution">
    <text evidence="2">The sequence shown here is derived from an EMBL/GenBank/DDBJ whole genome shotgun (WGS) entry which is preliminary data.</text>
</comment>
<keyword evidence="1" id="KW-0812">Transmembrane</keyword>
<dbReference type="EMBL" id="JALGRD010000001">
    <property type="protein sequence ID" value="MCJ0972067.1"/>
    <property type="molecule type" value="Genomic_DNA"/>
</dbReference>
<keyword evidence="1" id="KW-1133">Transmembrane helix</keyword>
<organism evidence="2 3">
    <name type="scientific">Stutzerimonas marianensis</name>
    <dbReference type="NCBI Taxonomy" id="2929513"/>
    <lineage>
        <taxon>Bacteria</taxon>
        <taxon>Pseudomonadati</taxon>
        <taxon>Pseudomonadota</taxon>
        <taxon>Gammaproteobacteria</taxon>
        <taxon>Pseudomonadales</taxon>
        <taxon>Pseudomonadaceae</taxon>
        <taxon>Stutzerimonas</taxon>
    </lineage>
</organism>
<evidence type="ECO:0000313" key="3">
    <source>
        <dbReference type="Proteomes" id="UP001139682"/>
    </source>
</evidence>
<dbReference type="InterPro" id="IPR025291">
    <property type="entry name" value="DUF4153"/>
</dbReference>
<reference evidence="2" key="1">
    <citation type="submission" date="2022-03" db="EMBL/GenBank/DDBJ databases">
        <title>Pseudomonas marianensis sp. nov., a marine bacterium isolated from deep-sea sediments of the Mariana Trench.</title>
        <authorList>
            <person name="Wei Y."/>
        </authorList>
    </citation>
    <scope>NUCLEOTIDE SEQUENCE</scope>
    <source>
        <strain evidence="2">PS1</strain>
    </source>
</reference>